<comment type="caution">
    <text evidence="1">The sequence shown here is derived from an EMBL/GenBank/DDBJ whole genome shotgun (WGS) entry which is preliminary data.</text>
</comment>
<sequence>IPFQATHEVNQFATDLDQQLTNTLLVVNNGVEFSATQEAYFFDTLAIQFPGYQLWPLASLKHSQQTGFSELPANTSILVLNAVDEERSNSIRQQDNESVEYNDFYAAFADARKQPELNWDTYTQLKLDRLQGWLNQQPLPVVLQGMNIDR</sequence>
<feature type="non-terminal residue" evidence="1">
    <location>
        <position position="1"/>
    </location>
</feature>
<reference evidence="1 2" key="2">
    <citation type="submission" date="2018-01" db="EMBL/GenBank/DDBJ databases">
        <title>Genomic study of Klebsiella pneumoniae.</title>
        <authorList>
            <person name="Yang Y."/>
            <person name="Bicalho R."/>
        </authorList>
    </citation>
    <scope>NUCLEOTIDE SEQUENCE [LARGE SCALE GENOMIC DNA]</scope>
    <source>
        <strain evidence="1 2">A8</strain>
    </source>
</reference>
<reference evidence="1 2" key="1">
    <citation type="submission" date="2017-11" db="EMBL/GenBank/DDBJ databases">
        <authorList>
            <person name="Han C.G."/>
        </authorList>
    </citation>
    <scope>NUCLEOTIDE SEQUENCE [LARGE SCALE GENOMIC DNA]</scope>
    <source>
        <strain evidence="1 2">A8</strain>
    </source>
</reference>
<protein>
    <submittedName>
        <fullName evidence="1">Uncharacterized protein</fullName>
    </submittedName>
</protein>
<dbReference type="EMBL" id="PIDP01002702">
    <property type="protein sequence ID" value="PLM80099.1"/>
    <property type="molecule type" value="Genomic_DNA"/>
</dbReference>
<proteinExistence type="predicted"/>
<feature type="non-terminal residue" evidence="1">
    <location>
        <position position="150"/>
    </location>
</feature>
<accession>A0A2N4YNC7</accession>
<organism evidence="1 2">
    <name type="scientific">Klebsiella variicola</name>
    <dbReference type="NCBI Taxonomy" id="244366"/>
    <lineage>
        <taxon>Bacteria</taxon>
        <taxon>Pseudomonadati</taxon>
        <taxon>Pseudomonadota</taxon>
        <taxon>Gammaproteobacteria</taxon>
        <taxon>Enterobacterales</taxon>
        <taxon>Enterobacteriaceae</taxon>
        <taxon>Klebsiella/Raoultella group</taxon>
        <taxon>Klebsiella</taxon>
        <taxon>Klebsiella pneumoniae complex</taxon>
    </lineage>
</organism>
<gene>
    <name evidence="1" type="ORF">CWN47_38000</name>
</gene>
<name>A0A2N4YNC7_KLEVA</name>
<evidence type="ECO:0000313" key="2">
    <source>
        <dbReference type="Proteomes" id="UP000234412"/>
    </source>
</evidence>
<evidence type="ECO:0000313" key="1">
    <source>
        <dbReference type="EMBL" id="PLM80099.1"/>
    </source>
</evidence>
<dbReference type="AlphaFoldDB" id="A0A2N4YNC7"/>
<dbReference type="Proteomes" id="UP000234412">
    <property type="component" value="Unassembled WGS sequence"/>
</dbReference>